<accession>A0A1X7VE04</accession>
<dbReference type="InParanoid" id="A0A1X7VE04"/>
<sequence length="27" mass="2956">MNSANKNFPDMDQIARTCPTTGNTTRA</sequence>
<reference evidence="2" key="1">
    <citation type="submission" date="2017-05" db="UniProtKB">
        <authorList>
            <consortium name="EnsemblMetazoa"/>
        </authorList>
    </citation>
    <scope>IDENTIFICATION</scope>
</reference>
<evidence type="ECO:0000313" key="2">
    <source>
        <dbReference type="EnsemblMetazoa" id="Aqu2.1.38218_001"/>
    </source>
</evidence>
<dbReference type="AlphaFoldDB" id="A0A1X7VE04"/>
<name>A0A1X7VE04_AMPQE</name>
<proteinExistence type="predicted"/>
<dbReference type="EnsemblMetazoa" id="Aqu2.1.38218_001">
    <property type="protein sequence ID" value="Aqu2.1.38218_001"/>
    <property type="gene ID" value="Aqu2.1.38218"/>
</dbReference>
<feature type="region of interest" description="Disordered" evidence="1">
    <location>
        <begin position="1"/>
        <end position="27"/>
    </location>
</feature>
<protein>
    <submittedName>
        <fullName evidence="2">Uncharacterized protein</fullName>
    </submittedName>
</protein>
<organism evidence="2">
    <name type="scientific">Amphimedon queenslandica</name>
    <name type="common">Sponge</name>
    <dbReference type="NCBI Taxonomy" id="400682"/>
    <lineage>
        <taxon>Eukaryota</taxon>
        <taxon>Metazoa</taxon>
        <taxon>Porifera</taxon>
        <taxon>Demospongiae</taxon>
        <taxon>Heteroscleromorpha</taxon>
        <taxon>Haplosclerida</taxon>
        <taxon>Niphatidae</taxon>
        <taxon>Amphimedon</taxon>
    </lineage>
</organism>
<evidence type="ECO:0000256" key="1">
    <source>
        <dbReference type="SAM" id="MobiDB-lite"/>
    </source>
</evidence>
<feature type="compositionally biased region" description="Polar residues" evidence="1">
    <location>
        <begin position="18"/>
        <end position="27"/>
    </location>
</feature>